<protein>
    <submittedName>
        <fullName evidence="2">Uncharacterized protein</fullName>
    </submittedName>
</protein>
<evidence type="ECO:0000256" key="1">
    <source>
        <dbReference type="SAM" id="MobiDB-lite"/>
    </source>
</evidence>
<dbReference type="EMBL" id="RHHU01000003">
    <property type="protein sequence ID" value="RNB87973.1"/>
    <property type="molecule type" value="Genomic_DNA"/>
</dbReference>
<sequence length="116" mass="13541">MNRWPHTYYDPRYGYPWVYPMPFHPRQLQKDSKVRGLRPTNQSTANLHPIAPIHPFPPDPYINQFRPSEALQTGTLFMWLHASEKNEQESSEKEDRETEDLETSAAEESSPKGDAE</sequence>
<feature type="region of interest" description="Disordered" evidence="1">
    <location>
        <begin position="80"/>
        <end position="116"/>
    </location>
</feature>
<dbReference type="AlphaFoldDB" id="A0A3M8DIP9"/>
<proteinExistence type="predicted"/>
<dbReference type="Proteomes" id="UP000269573">
    <property type="component" value="Unassembled WGS sequence"/>
</dbReference>
<comment type="caution">
    <text evidence="2">The sequence shown here is derived from an EMBL/GenBank/DDBJ whole genome shotgun (WGS) entry which is preliminary data.</text>
</comment>
<name>A0A3M8DIP9_9BACL</name>
<evidence type="ECO:0000313" key="3">
    <source>
        <dbReference type="Proteomes" id="UP000269573"/>
    </source>
</evidence>
<gene>
    <name evidence="2" type="ORF">EDM59_02260</name>
</gene>
<feature type="compositionally biased region" description="Basic and acidic residues" evidence="1">
    <location>
        <begin position="82"/>
        <end position="96"/>
    </location>
</feature>
<accession>A0A3M8DIP9</accession>
<reference evidence="2 3" key="1">
    <citation type="submission" date="2018-10" db="EMBL/GenBank/DDBJ databases">
        <title>Phylogenomics of Brevibacillus.</title>
        <authorList>
            <person name="Dunlap C."/>
        </authorList>
    </citation>
    <scope>NUCLEOTIDE SEQUENCE [LARGE SCALE GENOMIC DNA]</scope>
    <source>
        <strain evidence="2 3">JCM 15774</strain>
    </source>
</reference>
<evidence type="ECO:0000313" key="2">
    <source>
        <dbReference type="EMBL" id="RNB87973.1"/>
    </source>
</evidence>
<dbReference type="RefSeq" id="WP_122922158.1">
    <property type="nucleotide sequence ID" value="NZ_RHHU01000003.1"/>
</dbReference>
<organism evidence="2 3">
    <name type="scientific">Brevibacillus nitrificans</name>
    <dbReference type="NCBI Taxonomy" id="651560"/>
    <lineage>
        <taxon>Bacteria</taxon>
        <taxon>Bacillati</taxon>
        <taxon>Bacillota</taxon>
        <taxon>Bacilli</taxon>
        <taxon>Bacillales</taxon>
        <taxon>Paenibacillaceae</taxon>
        <taxon>Brevibacillus</taxon>
    </lineage>
</organism>
<keyword evidence="3" id="KW-1185">Reference proteome</keyword>